<dbReference type="Pfam" id="PF01609">
    <property type="entry name" value="DDE_Tnp_1"/>
    <property type="match status" value="1"/>
</dbReference>
<evidence type="ECO:0000313" key="2">
    <source>
        <dbReference type="EMBL" id="STY94472.1"/>
    </source>
</evidence>
<dbReference type="Proteomes" id="UP000255193">
    <property type="component" value="Unassembled WGS sequence"/>
</dbReference>
<evidence type="ECO:0000259" key="1">
    <source>
        <dbReference type="Pfam" id="PF01609"/>
    </source>
</evidence>
<dbReference type="RefSeq" id="WP_172459187.1">
    <property type="nucleotide sequence ID" value="NZ_UGQA01000001.1"/>
</dbReference>
<dbReference type="InterPro" id="IPR002559">
    <property type="entry name" value="Transposase_11"/>
</dbReference>
<sequence>MFNPEFFLTIKDKINFLQLGRYSGRAESSFRNLFSKRFDFFNFNKTLIEQYVQGKKAIAFDPSYINKVGKHTDGVGYFWSGVAGRAKWGLELGGLAVLDIGRHTAFHLNAIQTVDVKDDESLLEFYARKLLEHKDELLTLSRYLIVDAYFSKDTFVNPLCDKGFDIISRLRCDANLNYLYQGQQKGRGRPKLYDGKVEFAKLSDSHAICVSNQDNVKIYSLKAYSIALKKNLNVVIVYTARSKKGKVTWQHQIYFSTDLDQSWQAILQHYKARFQIEFLYRDAKQYTGLNDCQARDKNKLDFHWNMSLTAINVAKVTYWLPQKDASPDMSVPFSMADIKTRLNNELMVNRFISMFAINPKLKINRDKIAQFLDFGRRAA</sequence>
<reference evidence="2 3" key="1">
    <citation type="submission" date="2018-06" db="EMBL/GenBank/DDBJ databases">
        <authorList>
            <consortium name="Pathogen Informatics"/>
            <person name="Doyle S."/>
        </authorList>
    </citation>
    <scope>NUCLEOTIDE SEQUENCE [LARGE SCALE GENOMIC DNA]</scope>
    <source>
        <strain evidence="2 3">NCTC11091</strain>
    </source>
</reference>
<organism evidence="2 3">
    <name type="scientific">Faucicola atlantae</name>
    <dbReference type="NCBI Taxonomy" id="34059"/>
    <lineage>
        <taxon>Bacteria</taxon>
        <taxon>Pseudomonadati</taxon>
        <taxon>Pseudomonadota</taxon>
        <taxon>Gammaproteobacteria</taxon>
        <taxon>Moraxellales</taxon>
        <taxon>Moraxellaceae</taxon>
        <taxon>Faucicola</taxon>
    </lineage>
</organism>
<dbReference type="GO" id="GO:0004803">
    <property type="term" value="F:transposase activity"/>
    <property type="evidence" value="ECO:0007669"/>
    <property type="project" value="InterPro"/>
</dbReference>
<dbReference type="AlphaFoldDB" id="A0A378Q180"/>
<gene>
    <name evidence="2" type="ORF">NCTC11091_00236</name>
</gene>
<dbReference type="EMBL" id="UGQA01000001">
    <property type="protein sequence ID" value="STY94472.1"/>
    <property type="molecule type" value="Genomic_DNA"/>
</dbReference>
<proteinExistence type="predicted"/>
<protein>
    <submittedName>
        <fullName evidence="2">Transposase DDE domain</fullName>
    </submittedName>
</protein>
<name>A0A378Q180_9GAMM</name>
<dbReference type="InterPro" id="IPR012337">
    <property type="entry name" value="RNaseH-like_sf"/>
</dbReference>
<accession>A0A378Q180</accession>
<dbReference type="GO" id="GO:0003677">
    <property type="term" value="F:DNA binding"/>
    <property type="evidence" value="ECO:0007669"/>
    <property type="project" value="InterPro"/>
</dbReference>
<feature type="domain" description="Transposase IS4-like" evidence="1">
    <location>
        <begin position="133"/>
        <end position="312"/>
    </location>
</feature>
<dbReference type="GO" id="GO:0006313">
    <property type="term" value="P:DNA transposition"/>
    <property type="evidence" value="ECO:0007669"/>
    <property type="project" value="InterPro"/>
</dbReference>
<evidence type="ECO:0000313" key="3">
    <source>
        <dbReference type="Proteomes" id="UP000255193"/>
    </source>
</evidence>
<dbReference type="SUPFAM" id="SSF53098">
    <property type="entry name" value="Ribonuclease H-like"/>
    <property type="match status" value="1"/>
</dbReference>